<evidence type="ECO:0000256" key="3">
    <source>
        <dbReference type="ARBA" id="ARBA00023163"/>
    </source>
</evidence>
<reference evidence="5 6" key="1">
    <citation type="submission" date="2019-06" db="EMBL/GenBank/DDBJ databases">
        <title>Sequencing the genomes of 1000 actinobacteria strains.</title>
        <authorList>
            <person name="Klenk H.-P."/>
        </authorList>
    </citation>
    <scope>NUCLEOTIDE SEQUENCE [LARGE SCALE GENOMIC DNA]</scope>
    <source>
        <strain evidence="5 6">DSM 43866</strain>
    </source>
</reference>
<dbReference type="InterPro" id="IPR000835">
    <property type="entry name" value="HTH_MarR-typ"/>
</dbReference>
<dbReference type="Gene3D" id="1.10.10.10">
    <property type="entry name" value="Winged helix-like DNA-binding domain superfamily/Winged helix DNA-binding domain"/>
    <property type="match status" value="1"/>
</dbReference>
<dbReference type="RefSeq" id="WP_122981079.1">
    <property type="nucleotide sequence ID" value="NZ_BOMX01000012.1"/>
</dbReference>
<dbReference type="PANTHER" id="PTHR42756">
    <property type="entry name" value="TRANSCRIPTIONAL REGULATOR, MARR"/>
    <property type="match status" value="1"/>
</dbReference>
<dbReference type="InterPro" id="IPR023187">
    <property type="entry name" value="Tscrpt_reg_MarR-type_CS"/>
</dbReference>
<dbReference type="InterPro" id="IPR036388">
    <property type="entry name" value="WH-like_DNA-bd_sf"/>
</dbReference>
<evidence type="ECO:0000256" key="2">
    <source>
        <dbReference type="ARBA" id="ARBA00023125"/>
    </source>
</evidence>
<keyword evidence="2 5" id="KW-0238">DNA-binding</keyword>
<dbReference type="PROSITE" id="PS01117">
    <property type="entry name" value="HTH_MARR_1"/>
    <property type="match status" value="1"/>
</dbReference>
<dbReference type="PROSITE" id="PS50995">
    <property type="entry name" value="HTH_MARR_2"/>
    <property type="match status" value="1"/>
</dbReference>
<dbReference type="PANTHER" id="PTHR42756:SF1">
    <property type="entry name" value="TRANSCRIPTIONAL REPRESSOR OF EMRAB OPERON"/>
    <property type="match status" value="1"/>
</dbReference>
<dbReference type="GO" id="GO:0003700">
    <property type="term" value="F:DNA-binding transcription factor activity"/>
    <property type="evidence" value="ECO:0007669"/>
    <property type="project" value="InterPro"/>
</dbReference>
<evidence type="ECO:0000259" key="4">
    <source>
        <dbReference type="PROSITE" id="PS50995"/>
    </source>
</evidence>
<dbReference type="EMBL" id="VIWY01000001">
    <property type="protein sequence ID" value="TWG25571.1"/>
    <property type="molecule type" value="Genomic_DNA"/>
</dbReference>
<evidence type="ECO:0000256" key="1">
    <source>
        <dbReference type="ARBA" id="ARBA00023015"/>
    </source>
</evidence>
<accession>A0A561WNX7</accession>
<dbReference type="GO" id="GO:0003677">
    <property type="term" value="F:DNA binding"/>
    <property type="evidence" value="ECO:0007669"/>
    <property type="project" value="UniProtKB-KW"/>
</dbReference>
<dbReference type="PRINTS" id="PR00598">
    <property type="entry name" value="HTHMARR"/>
</dbReference>
<keyword evidence="1" id="KW-0805">Transcription regulation</keyword>
<feature type="domain" description="HTH marR-type" evidence="4">
    <location>
        <begin position="32"/>
        <end position="168"/>
    </location>
</feature>
<dbReference type="OrthoDB" id="3696090at2"/>
<dbReference type="Proteomes" id="UP000320239">
    <property type="component" value="Unassembled WGS sequence"/>
</dbReference>
<dbReference type="Pfam" id="PF01047">
    <property type="entry name" value="MarR"/>
    <property type="match status" value="1"/>
</dbReference>
<dbReference type="AlphaFoldDB" id="A0A561WNX7"/>
<proteinExistence type="predicted"/>
<comment type="caution">
    <text evidence="5">The sequence shown here is derived from an EMBL/GenBank/DDBJ whole genome shotgun (WGS) entry which is preliminary data.</text>
</comment>
<dbReference type="InterPro" id="IPR036390">
    <property type="entry name" value="WH_DNA-bd_sf"/>
</dbReference>
<keyword evidence="6" id="KW-1185">Reference proteome</keyword>
<evidence type="ECO:0000313" key="5">
    <source>
        <dbReference type="EMBL" id="TWG25571.1"/>
    </source>
</evidence>
<organism evidence="5 6">
    <name type="scientific">Actinoplanes teichomyceticus</name>
    <dbReference type="NCBI Taxonomy" id="1867"/>
    <lineage>
        <taxon>Bacteria</taxon>
        <taxon>Bacillati</taxon>
        <taxon>Actinomycetota</taxon>
        <taxon>Actinomycetes</taxon>
        <taxon>Micromonosporales</taxon>
        <taxon>Micromonosporaceae</taxon>
        <taxon>Actinoplanes</taxon>
    </lineage>
</organism>
<dbReference type="SMART" id="SM00347">
    <property type="entry name" value="HTH_MARR"/>
    <property type="match status" value="1"/>
</dbReference>
<keyword evidence="3" id="KW-0804">Transcription</keyword>
<protein>
    <submittedName>
        <fullName evidence="5">DNA-binding MarR family transcriptional regulator</fullName>
    </submittedName>
</protein>
<evidence type="ECO:0000313" key="6">
    <source>
        <dbReference type="Proteomes" id="UP000320239"/>
    </source>
</evidence>
<gene>
    <name evidence="5" type="ORF">FHX34_101540</name>
</gene>
<dbReference type="SUPFAM" id="SSF46785">
    <property type="entry name" value="Winged helix' DNA-binding domain"/>
    <property type="match status" value="1"/>
</dbReference>
<name>A0A561WNX7_ACTTI</name>
<sequence length="181" mass="19626">MVFDGAPLVASVIRWIGHGHQYGTKEQALSEKEQLIAEIMGAQIRLQHLFADDRSDPLFSSHLTMSQLKILLLLARHGTLAGGELARMVGVGAATLSGMIDRLVVQELVTRTEDLHDRRVRRIGLTKAGTELIEGIITAGVAKQRELLSRLSAEELTVVSQATAILLREAATIVDEASGQV</sequence>